<feature type="transmembrane region" description="Helical" evidence="7">
    <location>
        <begin position="144"/>
        <end position="168"/>
    </location>
</feature>
<gene>
    <name evidence="9" type="ORF">ECRASSUSDP1_LOCUS2267</name>
</gene>
<dbReference type="InterPro" id="IPR011701">
    <property type="entry name" value="MFS"/>
</dbReference>
<sequence>MDWKIFALLIATNICCSCVFMILCPFLPIEFGKFGFKESTFGYIYSIYAFTIMLFSFVSVRLMAMFGRKKTLLTGIATMILSCLCFAASDSNSYLCNHIQDKRYLVYLLMIFRVFQGASASMIQTSTFSIINVSFTQNKMKYLGFGEAAKGIGCTLGPAVGACLYTFLAFQGTFLIVAVPLIIFFLLLGVFLPKSVDVTDENKSGGDVLIANDMLSNDDNGSKKVSHCALFSNKIYIFTLICGLLSYFAPSSYEPVLSMRLKEFNLTDLEVGCVFAITPFCFFLMNLNISYFTQRFDIKKLLFFGMLATGIFYFLSGPSRFLPNSLLLLIIGFFCRGTTSIFFCIPVLPIITDNGVSRYPHLKYKVTDISSGAFSFALALGQCLGPLFGSYLTEYFGFRDMMTADGSILVAYSLFYYILCITNKGDDKNSKSDIEDNMKSSYKTNDSLTKKET</sequence>
<dbReference type="PANTHER" id="PTHR23506">
    <property type="entry name" value="GH10249P"/>
    <property type="match status" value="1"/>
</dbReference>
<dbReference type="GO" id="GO:0016020">
    <property type="term" value="C:membrane"/>
    <property type="evidence" value="ECO:0007669"/>
    <property type="project" value="UniProtKB-SubCell"/>
</dbReference>
<dbReference type="InterPro" id="IPR020846">
    <property type="entry name" value="MFS_dom"/>
</dbReference>
<dbReference type="SUPFAM" id="SSF103473">
    <property type="entry name" value="MFS general substrate transporter"/>
    <property type="match status" value="1"/>
</dbReference>
<feature type="transmembrane region" description="Helical" evidence="7">
    <location>
        <begin position="301"/>
        <end position="321"/>
    </location>
</feature>
<dbReference type="InterPro" id="IPR036259">
    <property type="entry name" value="MFS_trans_sf"/>
</dbReference>
<dbReference type="PROSITE" id="PS50850">
    <property type="entry name" value="MFS"/>
    <property type="match status" value="1"/>
</dbReference>
<comment type="caution">
    <text evidence="9">The sequence shown here is derived from an EMBL/GenBank/DDBJ whole genome shotgun (WGS) entry which is preliminary data.</text>
</comment>
<evidence type="ECO:0000256" key="4">
    <source>
        <dbReference type="ARBA" id="ARBA00022989"/>
    </source>
</evidence>
<dbReference type="Proteomes" id="UP001295684">
    <property type="component" value="Unassembled WGS sequence"/>
</dbReference>
<feature type="transmembrane region" description="Helical" evidence="7">
    <location>
        <begin position="231"/>
        <end position="249"/>
    </location>
</feature>
<feature type="transmembrane region" description="Helical" evidence="7">
    <location>
        <begin position="72"/>
        <end position="89"/>
    </location>
</feature>
<dbReference type="PANTHER" id="PTHR23506:SF26">
    <property type="entry name" value="MFS-TYPE TRANSPORTER SLC18B1"/>
    <property type="match status" value="1"/>
</dbReference>
<keyword evidence="5 7" id="KW-0472">Membrane</keyword>
<dbReference type="Gene3D" id="1.20.1250.20">
    <property type="entry name" value="MFS general substrate transporter like domains"/>
    <property type="match status" value="2"/>
</dbReference>
<evidence type="ECO:0000256" key="7">
    <source>
        <dbReference type="SAM" id="Phobius"/>
    </source>
</evidence>
<feature type="domain" description="Major facilitator superfamily (MFS) profile" evidence="8">
    <location>
        <begin position="1"/>
        <end position="424"/>
    </location>
</feature>
<evidence type="ECO:0000313" key="9">
    <source>
        <dbReference type="EMBL" id="CAI2360958.1"/>
    </source>
</evidence>
<feature type="transmembrane region" description="Helical" evidence="7">
    <location>
        <begin position="7"/>
        <end position="29"/>
    </location>
</feature>
<keyword evidence="2" id="KW-0813">Transport</keyword>
<evidence type="ECO:0000256" key="3">
    <source>
        <dbReference type="ARBA" id="ARBA00022692"/>
    </source>
</evidence>
<feature type="transmembrane region" description="Helical" evidence="7">
    <location>
        <begin position="269"/>
        <end position="289"/>
    </location>
</feature>
<name>A0AAD1X2T5_EUPCR</name>
<comment type="subcellular location">
    <subcellularLocation>
        <location evidence="1">Membrane</location>
        <topology evidence="1">Multi-pass membrane protein</topology>
    </subcellularLocation>
</comment>
<dbReference type="GO" id="GO:0022857">
    <property type="term" value="F:transmembrane transporter activity"/>
    <property type="evidence" value="ECO:0007669"/>
    <property type="project" value="InterPro"/>
</dbReference>
<keyword evidence="3 7" id="KW-0812">Transmembrane</keyword>
<protein>
    <recommendedName>
        <fullName evidence="8">Major facilitator superfamily (MFS) profile domain-containing protein</fullName>
    </recommendedName>
</protein>
<evidence type="ECO:0000256" key="1">
    <source>
        <dbReference type="ARBA" id="ARBA00004141"/>
    </source>
</evidence>
<keyword evidence="4 7" id="KW-1133">Transmembrane helix</keyword>
<feature type="compositionally biased region" description="Basic and acidic residues" evidence="6">
    <location>
        <begin position="428"/>
        <end position="438"/>
    </location>
</feature>
<organism evidence="9 10">
    <name type="scientific">Euplotes crassus</name>
    <dbReference type="NCBI Taxonomy" id="5936"/>
    <lineage>
        <taxon>Eukaryota</taxon>
        <taxon>Sar</taxon>
        <taxon>Alveolata</taxon>
        <taxon>Ciliophora</taxon>
        <taxon>Intramacronucleata</taxon>
        <taxon>Spirotrichea</taxon>
        <taxon>Hypotrichia</taxon>
        <taxon>Euplotida</taxon>
        <taxon>Euplotidae</taxon>
        <taxon>Moneuplotes</taxon>
    </lineage>
</organism>
<dbReference type="EMBL" id="CAMPGE010002157">
    <property type="protein sequence ID" value="CAI2360958.1"/>
    <property type="molecule type" value="Genomic_DNA"/>
</dbReference>
<feature type="transmembrane region" description="Helical" evidence="7">
    <location>
        <begin position="327"/>
        <end position="351"/>
    </location>
</feature>
<feature type="transmembrane region" description="Helical" evidence="7">
    <location>
        <begin position="404"/>
        <end position="422"/>
    </location>
</feature>
<proteinExistence type="predicted"/>
<feature type="transmembrane region" description="Helical" evidence="7">
    <location>
        <begin position="41"/>
        <end position="60"/>
    </location>
</feature>
<feature type="region of interest" description="Disordered" evidence="6">
    <location>
        <begin position="428"/>
        <end position="453"/>
    </location>
</feature>
<evidence type="ECO:0000256" key="2">
    <source>
        <dbReference type="ARBA" id="ARBA00022448"/>
    </source>
</evidence>
<feature type="transmembrane region" description="Helical" evidence="7">
    <location>
        <begin position="372"/>
        <end position="392"/>
    </location>
</feature>
<dbReference type="Pfam" id="PF07690">
    <property type="entry name" value="MFS_1"/>
    <property type="match status" value="1"/>
</dbReference>
<evidence type="ECO:0000256" key="5">
    <source>
        <dbReference type="ARBA" id="ARBA00023136"/>
    </source>
</evidence>
<dbReference type="AlphaFoldDB" id="A0AAD1X2T5"/>
<evidence type="ECO:0000313" key="10">
    <source>
        <dbReference type="Proteomes" id="UP001295684"/>
    </source>
</evidence>
<accession>A0AAD1X2T5</accession>
<feature type="transmembrane region" description="Helical" evidence="7">
    <location>
        <begin position="174"/>
        <end position="193"/>
    </location>
</feature>
<evidence type="ECO:0000256" key="6">
    <source>
        <dbReference type="SAM" id="MobiDB-lite"/>
    </source>
</evidence>
<reference evidence="9" key="1">
    <citation type="submission" date="2023-07" db="EMBL/GenBank/DDBJ databases">
        <authorList>
            <consortium name="AG Swart"/>
            <person name="Singh M."/>
            <person name="Singh A."/>
            <person name="Seah K."/>
            <person name="Emmerich C."/>
        </authorList>
    </citation>
    <scope>NUCLEOTIDE SEQUENCE</scope>
    <source>
        <strain evidence="9">DP1</strain>
    </source>
</reference>
<evidence type="ECO:0000259" key="8">
    <source>
        <dbReference type="PROSITE" id="PS50850"/>
    </source>
</evidence>
<keyword evidence="10" id="KW-1185">Reference proteome</keyword>
<dbReference type="InterPro" id="IPR050930">
    <property type="entry name" value="MFS_Vesicular_Transporter"/>
</dbReference>